<dbReference type="RefSeq" id="WP_090874471.1">
    <property type="nucleotide sequence ID" value="NZ_FMXQ01000001.1"/>
</dbReference>
<feature type="short sequence motif" description="Nudix box" evidence="3">
    <location>
        <begin position="62"/>
        <end position="83"/>
    </location>
</feature>
<comment type="cofactor">
    <cofactor evidence="1">
        <name>Mn(2+)</name>
        <dbReference type="ChEBI" id="CHEBI:29035"/>
    </cofactor>
</comment>
<gene>
    <name evidence="3" type="primary">rppH</name>
    <name evidence="3" type="synonym">nudH</name>
    <name evidence="5" type="ORF">SAMN02982931_00335</name>
</gene>
<dbReference type="GO" id="GO:0019693">
    <property type="term" value="P:ribose phosphate metabolic process"/>
    <property type="evidence" value="ECO:0007669"/>
    <property type="project" value="TreeGrafter"/>
</dbReference>
<dbReference type="Gene3D" id="3.90.79.10">
    <property type="entry name" value="Nucleoside Triphosphate Pyrophosphohydrolase"/>
    <property type="match status" value="1"/>
</dbReference>
<evidence type="ECO:0000313" key="6">
    <source>
        <dbReference type="Proteomes" id="UP000199071"/>
    </source>
</evidence>
<organism evidence="5 6">
    <name type="scientific">Bauldia litoralis</name>
    <dbReference type="NCBI Taxonomy" id="665467"/>
    <lineage>
        <taxon>Bacteria</taxon>
        <taxon>Pseudomonadati</taxon>
        <taxon>Pseudomonadota</taxon>
        <taxon>Alphaproteobacteria</taxon>
        <taxon>Hyphomicrobiales</taxon>
        <taxon>Kaistiaceae</taxon>
        <taxon>Bauldia</taxon>
    </lineage>
</organism>
<comment type="cofactor">
    <cofactor evidence="3">
        <name>a divalent metal cation</name>
        <dbReference type="ChEBI" id="CHEBI:60240"/>
    </cofactor>
</comment>
<dbReference type="InterPro" id="IPR000086">
    <property type="entry name" value="NUDIX_hydrolase_dom"/>
</dbReference>
<dbReference type="EMBL" id="FMXQ01000001">
    <property type="protein sequence ID" value="SDB04997.1"/>
    <property type="molecule type" value="Genomic_DNA"/>
</dbReference>
<name>A0A1G6A993_9HYPH</name>
<evidence type="ECO:0000256" key="2">
    <source>
        <dbReference type="ARBA" id="ARBA00022801"/>
    </source>
</evidence>
<dbReference type="SUPFAM" id="SSF55811">
    <property type="entry name" value="Nudix"/>
    <property type="match status" value="1"/>
</dbReference>
<dbReference type="InterPro" id="IPR020476">
    <property type="entry name" value="Nudix_hydrolase"/>
</dbReference>
<comment type="function">
    <text evidence="3">Accelerates the degradation of transcripts by removing pyrophosphate from the 5'-end of triphosphorylated RNA, leading to a more labile monophosphorylated state that can stimulate subsequent ribonuclease cleavage.</text>
</comment>
<dbReference type="AlphaFoldDB" id="A0A1G6A993"/>
<dbReference type="InterPro" id="IPR022927">
    <property type="entry name" value="RppH"/>
</dbReference>
<dbReference type="GO" id="GO:0008893">
    <property type="term" value="F:guanosine-3',5'-bis(diphosphate) 3'-diphosphatase activity"/>
    <property type="evidence" value="ECO:0007669"/>
    <property type="project" value="TreeGrafter"/>
</dbReference>
<dbReference type="NCBIfam" id="NF001938">
    <property type="entry name" value="PRK00714.1-5"/>
    <property type="match status" value="1"/>
</dbReference>
<dbReference type="PROSITE" id="PS51462">
    <property type="entry name" value="NUDIX"/>
    <property type="match status" value="1"/>
</dbReference>
<keyword evidence="2 3" id="KW-0378">Hydrolase</keyword>
<feature type="domain" description="Nudix hydrolase" evidence="4">
    <location>
        <begin position="21"/>
        <end position="174"/>
    </location>
</feature>
<dbReference type="Pfam" id="PF00293">
    <property type="entry name" value="NUDIX"/>
    <property type="match status" value="1"/>
</dbReference>
<sequence>MSKKTGKPKKQKRARAVEDLPYRPCVGIALFNAAGRVWVGCRADDGAAEAEGEGHWWQMPQGGLDDGEDPYQAALRELYEETSVKSVSLIREAPGWLTYDLPPELIGIAWKGRYRGQKQKWFALRFEGDESEIDVLDPGDGDTPEFSEWRWEKLDRLPDLIVPFKRQVYEGVVSAFADIP</sequence>
<dbReference type="GO" id="GO:0034432">
    <property type="term" value="F:bis(5'-adenosyl)-pentaphosphatase activity"/>
    <property type="evidence" value="ECO:0007669"/>
    <property type="project" value="TreeGrafter"/>
</dbReference>
<dbReference type="PRINTS" id="PR00502">
    <property type="entry name" value="NUDIXFAMILY"/>
</dbReference>
<dbReference type="HAMAP" id="MF_00298">
    <property type="entry name" value="Nudix_RppH"/>
    <property type="match status" value="1"/>
</dbReference>
<evidence type="ECO:0000259" key="4">
    <source>
        <dbReference type="PROSITE" id="PS51462"/>
    </source>
</evidence>
<keyword evidence="6" id="KW-1185">Reference proteome</keyword>
<dbReference type="PANTHER" id="PTHR11839">
    <property type="entry name" value="UDP/ADP-SUGAR PYROPHOSPHATASE"/>
    <property type="match status" value="1"/>
</dbReference>
<dbReference type="EC" id="3.6.1.-" evidence="3"/>
<reference evidence="5 6" key="1">
    <citation type="submission" date="2016-10" db="EMBL/GenBank/DDBJ databases">
        <authorList>
            <person name="de Groot N.N."/>
        </authorList>
    </citation>
    <scope>NUCLEOTIDE SEQUENCE [LARGE SCALE GENOMIC DNA]</scope>
    <source>
        <strain evidence="5 6">ATCC 35022</strain>
    </source>
</reference>
<accession>A0A1G6A993</accession>
<protein>
    <recommendedName>
        <fullName evidence="3">RNA pyrophosphohydrolase</fullName>
        <ecNumber evidence="3">3.6.1.-</ecNumber>
    </recommendedName>
    <alternativeName>
        <fullName evidence="3">(Di)nucleoside polyphosphate hydrolase</fullName>
    </alternativeName>
</protein>
<dbReference type="PANTHER" id="PTHR11839:SF22">
    <property type="entry name" value="NUDIX HYDROLASE 26, CHLOROPLASTIC"/>
    <property type="match status" value="1"/>
</dbReference>
<evidence type="ECO:0000313" key="5">
    <source>
        <dbReference type="EMBL" id="SDB04997.1"/>
    </source>
</evidence>
<comment type="similarity">
    <text evidence="3">Belongs to the Nudix hydrolase family. RppH subfamily.</text>
</comment>
<dbReference type="OrthoDB" id="9816040at2"/>
<proteinExistence type="inferred from homology"/>
<evidence type="ECO:0000256" key="1">
    <source>
        <dbReference type="ARBA" id="ARBA00001936"/>
    </source>
</evidence>
<dbReference type="GO" id="GO:0006753">
    <property type="term" value="P:nucleoside phosphate metabolic process"/>
    <property type="evidence" value="ECO:0007669"/>
    <property type="project" value="TreeGrafter"/>
</dbReference>
<dbReference type="STRING" id="665467.SAMN02982931_00335"/>
<dbReference type="Proteomes" id="UP000199071">
    <property type="component" value="Unassembled WGS sequence"/>
</dbReference>
<dbReference type="InterPro" id="IPR015797">
    <property type="entry name" value="NUDIX_hydrolase-like_dom_sf"/>
</dbReference>
<dbReference type="CDD" id="cd03671">
    <property type="entry name" value="NUDIX_Ap4A_hydrolase_plant_like"/>
    <property type="match status" value="1"/>
</dbReference>
<evidence type="ECO:0000256" key="3">
    <source>
        <dbReference type="HAMAP-Rule" id="MF_00298"/>
    </source>
</evidence>